<reference evidence="2 3" key="1">
    <citation type="submission" date="2024-02" db="EMBL/GenBank/DDBJ databases">
        <authorList>
            <person name="Chen Y."/>
            <person name="Shah S."/>
            <person name="Dougan E. K."/>
            <person name="Thang M."/>
            <person name="Chan C."/>
        </authorList>
    </citation>
    <scope>NUCLEOTIDE SEQUENCE [LARGE SCALE GENOMIC DNA]</scope>
</reference>
<evidence type="ECO:0000256" key="1">
    <source>
        <dbReference type="SAM" id="MobiDB-lite"/>
    </source>
</evidence>
<evidence type="ECO:0000313" key="2">
    <source>
        <dbReference type="EMBL" id="CAK9044678.1"/>
    </source>
</evidence>
<proteinExistence type="predicted"/>
<protein>
    <submittedName>
        <fullName evidence="2">Uncharacterized protein</fullName>
    </submittedName>
</protein>
<comment type="caution">
    <text evidence="2">The sequence shown here is derived from an EMBL/GenBank/DDBJ whole genome shotgun (WGS) entry which is preliminary data.</text>
</comment>
<name>A0ABP0M0K5_9DINO</name>
<gene>
    <name evidence="2" type="ORF">CCMP2556_LOCUS23476</name>
</gene>
<dbReference type="EMBL" id="CAXAMN010014947">
    <property type="protein sequence ID" value="CAK9044678.1"/>
    <property type="molecule type" value="Genomic_DNA"/>
</dbReference>
<accession>A0ABP0M0K5</accession>
<organism evidence="2 3">
    <name type="scientific">Durusdinium trenchii</name>
    <dbReference type="NCBI Taxonomy" id="1381693"/>
    <lineage>
        <taxon>Eukaryota</taxon>
        <taxon>Sar</taxon>
        <taxon>Alveolata</taxon>
        <taxon>Dinophyceae</taxon>
        <taxon>Suessiales</taxon>
        <taxon>Symbiodiniaceae</taxon>
        <taxon>Durusdinium</taxon>
    </lineage>
</organism>
<keyword evidence="3" id="KW-1185">Reference proteome</keyword>
<evidence type="ECO:0000313" key="3">
    <source>
        <dbReference type="Proteomes" id="UP001642484"/>
    </source>
</evidence>
<feature type="region of interest" description="Disordered" evidence="1">
    <location>
        <begin position="881"/>
        <end position="912"/>
    </location>
</feature>
<sequence>MASEAPESSAATAAAAAPPDDAWTHSVMAVDDDGAQSQVMASCETCLAQCGGPSQYLQRYLRTADEGFEFMEWLREQFPEQDDTLYHQEAKLPCFKDSSDLACAAPTCVHVSSLGFTSNCSLKPGPGAGLATSLLQEFLKDGFVTAGDPLLVLQHEACVAPYGLEKDSSKLQPFNLAYLKGFARSTTLLMLLHRCKALGLNGSSPGLAPLWSSVTRIWVHCMESSNRIDEALTNMKLSSRGSLRKANNLIQLVFMLQNLKSLGLSDSSAFVQRWNKMSSKTFQIVGRKASALKLLLEQTPPSVLTLILDHVNMHGWESCVWSDDNLSSKKIFSGFQFSCSKKSWLPRLRTTDESMMLMVKFLQACHEQKASYTRKKPDTQAVEDAAVKAALCWHLGQELLQQVPVDPNKLQAEWYDNFGSGENSVDGELQALLMDKSDTFDVRRDCPSLRKLVEDHKFSKPVAMDTVEEVSLQVDKFALIMKQLKYDVQVYTTWTRKVSSVKSAQEHQRHMWLLERRKRCLAVADQFLSRNVKLLVWQKKVELAIAEIMNAKRDVTQKLSVPADEIYTLVWWNVTSPCLIPAHIYQQSVSLLAWALNDQMKSMALVLMPTFSYSKGKLVLEESQLLQKLSAGNHNIDWQWHLLFSERSDARDLRPLVYTGRFVFPSPLELQKNPWFSCDLRKTQRTVEQKQLAAKEMREVECVAEDSLPTTTDTRDILHGAPKYWQVGSTACSAVLTSAFTGVQPEPGATLVLDLYPRNGDMCEAFCDLRSHRNNVQYIALCESQDEALYIENYMKESLSQAYEAGKSTPNGEKIEQKMSDDLVEATPPAPNMNLLVIKDENLSIPAAIVREWQDHAQCGKEFQAWLEDFLKQYKVIDPEQEQKNANEPKGGAPKRPGESGSGGPSPKKLRADMSSVNAGIIEAKQISTALLHEFSLPTAKDISMALHLRSESEIFVVNKGTKEWSSVDPAIAFFGNGTWKVLKDAQQLPENSVELAFKSHRDLVLLNGSAQSLGVVLAEMRAKKPDAKICYHKINEAEKLSEFSLTVTHRVIFQSKLEAGTELSHKNCGHKVSSLVKSADSPLQMIWYVRWSTKGLSPIKPVWHLIGNVKLPGESAIPCHK</sequence>
<dbReference type="Proteomes" id="UP001642484">
    <property type="component" value="Unassembled WGS sequence"/>
</dbReference>